<dbReference type="Proteomes" id="UP001595548">
    <property type="component" value="Unassembled WGS sequence"/>
</dbReference>
<evidence type="ECO:0000256" key="2">
    <source>
        <dbReference type="ARBA" id="ARBA00002923"/>
    </source>
</evidence>
<dbReference type="PANTHER" id="PTHR33694">
    <property type="entry name" value="UDP-3-O-ACYL-N-ACETYLGLUCOSAMINE DEACETYLASE 1, MITOCHONDRIAL-RELATED"/>
    <property type="match status" value="1"/>
</dbReference>
<evidence type="ECO:0000256" key="10">
    <source>
        <dbReference type="ARBA" id="ARBA00023098"/>
    </source>
</evidence>
<feature type="binding site" evidence="12">
    <location>
        <position position="247"/>
    </location>
    <ligand>
        <name>Zn(2+)</name>
        <dbReference type="ChEBI" id="CHEBI:29105"/>
    </ligand>
</feature>
<dbReference type="InterPro" id="IPR020568">
    <property type="entry name" value="Ribosomal_Su5_D2-typ_SF"/>
</dbReference>
<keyword evidence="6 12" id="KW-0441">Lipid A biosynthesis</keyword>
<keyword evidence="5 12" id="KW-0444">Lipid biosynthesis</keyword>
<feature type="binding site" evidence="12">
    <location>
        <position position="85"/>
    </location>
    <ligand>
        <name>Zn(2+)</name>
        <dbReference type="ChEBI" id="CHEBI:29105"/>
    </ligand>
</feature>
<dbReference type="InterPro" id="IPR004463">
    <property type="entry name" value="UDP-acyl_GlcNac_deAcase"/>
</dbReference>
<evidence type="ECO:0000256" key="3">
    <source>
        <dbReference type="ARBA" id="ARBA00005002"/>
    </source>
</evidence>
<feature type="active site" description="Proton donor" evidence="12">
    <location>
        <position position="270"/>
    </location>
</feature>
<comment type="function">
    <text evidence="2 12">Catalyzes the hydrolysis of UDP-3-O-myristoyl-N-acetylglucosamine to form UDP-3-O-myristoylglucosamine and acetate, the committed step in lipid A biosynthesis.</text>
</comment>
<feature type="binding site" evidence="12">
    <location>
        <position position="243"/>
    </location>
    <ligand>
        <name>Zn(2+)</name>
        <dbReference type="ChEBI" id="CHEBI:29105"/>
    </ligand>
</feature>
<comment type="catalytic activity">
    <reaction evidence="11 12">
        <text>a UDP-3-O-[(3R)-3-hydroxyacyl]-N-acetyl-alpha-D-glucosamine + H2O = a UDP-3-O-[(3R)-3-hydroxyacyl]-alpha-D-glucosamine + acetate</text>
        <dbReference type="Rhea" id="RHEA:67816"/>
        <dbReference type="ChEBI" id="CHEBI:15377"/>
        <dbReference type="ChEBI" id="CHEBI:30089"/>
        <dbReference type="ChEBI" id="CHEBI:137740"/>
        <dbReference type="ChEBI" id="CHEBI:173225"/>
        <dbReference type="EC" id="3.5.1.108"/>
    </reaction>
</comment>
<evidence type="ECO:0000256" key="12">
    <source>
        <dbReference type="HAMAP-Rule" id="MF_00388"/>
    </source>
</evidence>
<evidence type="ECO:0000256" key="6">
    <source>
        <dbReference type="ARBA" id="ARBA00022556"/>
    </source>
</evidence>
<keyword evidence="8 12" id="KW-0378">Hydrolase</keyword>
<organism evidence="13 14">
    <name type="scientific">Gilvimarinus japonicus</name>
    <dbReference type="NCBI Taxonomy" id="1796469"/>
    <lineage>
        <taxon>Bacteria</taxon>
        <taxon>Pseudomonadati</taxon>
        <taxon>Pseudomonadota</taxon>
        <taxon>Gammaproteobacteria</taxon>
        <taxon>Cellvibrionales</taxon>
        <taxon>Cellvibrionaceae</taxon>
        <taxon>Gilvimarinus</taxon>
    </lineage>
</organism>
<proteinExistence type="inferred from homology"/>
<keyword evidence="14" id="KW-1185">Reference proteome</keyword>
<evidence type="ECO:0000256" key="9">
    <source>
        <dbReference type="ARBA" id="ARBA00022833"/>
    </source>
</evidence>
<comment type="pathway">
    <text evidence="3 12">Glycolipid biosynthesis; lipid IV(A) biosynthesis; lipid IV(A) from (3R)-3-hydroxytetradecanoyl-[acyl-carrier-protein] and UDP-N-acetyl-alpha-D-glucosamine: step 2/6.</text>
</comment>
<dbReference type="RefSeq" id="WP_339617335.1">
    <property type="nucleotide sequence ID" value="NZ_AP031500.1"/>
</dbReference>
<evidence type="ECO:0000256" key="4">
    <source>
        <dbReference type="ARBA" id="ARBA00012745"/>
    </source>
</evidence>
<dbReference type="Gene3D" id="3.30.230.20">
    <property type="entry name" value="lpxc deacetylase, domain 1"/>
    <property type="match status" value="1"/>
</dbReference>
<accession>A0ABV7HJ90</accession>
<comment type="similarity">
    <text evidence="12">Belongs to the LpxC family.</text>
</comment>
<dbReference type="EC" id="3.5.1.108" evidence="4 12"/>
<keyword evidence="10 12" id="KW-0443">Lipid metabolism</keyword>
<dbReference type="InterPro" id="IPR011334">
    <property type="entry name" value="UDP-acyl_GlcNac_deAcase_C"/>
</dbReference>
<keyword evidence="9 12" id="KW-0862">Zinc</keyword>
<comment type="caution">
    <text evidence="13">The sequence shown here is derived from an EMBL/GenBank/DDBJ whole genome shotgun (WGS) entry which is preliminary data.</text>
</comment>
<evidence type="ECO:0000313" key="14">
    <source>
        <dbReference type="Proteomes" id="UP001595548"/>
    </source>
</evidence>
<comment type="cofactor">
    <cofactor evidence="1 12">
        <name>Zn(2+)</name>
        <dbReference type="ChEBI" id="CHEBI:29105"/>
    </cofactor>
</comment>
<evidence type="ECO:0000256" key="5">
    <source>
        <dbReference type="ARBA" id="ARBA00022516"/>
    </source>
</evidence>
<dbReference type="PANTHER" id="PTHR33694:SF1">
    <property type="entry name" value="UDP-3-O-ACYL-N-ACETYLGLUCOSAMINE DEACETYLASE 1, MITOCHONDRIAL-RELATED"/>
    <property type="match status" value="1"/>
</dbReference>
<name>A0ABV7HJ90_9GAMM</name>
<reference evidence="14" key="1">
    <citation type="journal article" date="2019" name="Int. J. Syst. Evol. Microbiol.">
        <title>The Global Catalogue of Microorganisms (GCM) 10K type strain sequencing project: providing services to taxonomists for standard genome sequencing and annotation.</title>
        <authorList>
            <consortium name="The Broad Institute Genomics Platform"/>
            <consortium name="The Broad Institute Genome Sequencing Center for Infectious Disease"/>
            <person name="Wu L."/>
            <person name="Ma J."/>
        </authorList>
    </citation>
    <scope>NUCLEOTIDE SEQUENCE [LARGE SCALE GENOMIC DNA]</scope>
    <source>
        <strain evidence="14">KCTC 52141</strain>
    </source>
</reference>
<sequence>MSHDINYFQHTLNEPFVCFGRGLHTGLAVVMRVLPAEPNTGLTFVRRDLPMGENAIRAIWFNVRDTQLSTTLGNRFGASVSTVEHVLAALKAHGIDNARLVLNAPEVPILEGSARTFSDLILSSGRRVQSARRRVIVVRKPVEVKEGDKLVRLLPSPEATADVEIDFPSAAIGRQRLKGIALDEATFIASLRDARTFAVQRDVEKIMAEGLAQGASLTNAILVDDDKVINPEGLHYKDEFVRHKVLDLYGDLALAGAQIIGHFKGKKIGHGLNARLVAKLLSDTNNFTFTDREFAETYWATINYRNSA</sequence>
<dbReference type="Pfam" id="PF03331">
    <property type="entry name" value="LpxC"/>
    <property type="match status" value="1"/>
</dbReference>
<keyword evidence="7 12" id="KW-0479">Metal-binding</keyword>
<evidence type="ECO:0000313" key="13">
    <source>
        <dbReference type="EMBL" id="MFC3153919.1"/>
    </source>
</evidence>
<gene>
    <name evidence="12 13" type="primary">lpxC</name>
    <name evidence="13" type="ORF">ACFOEB_01810</name>
</gene>
<dbReference type="GO" id="GO:0103117">
    <property type="term" value="F:UDP-3-O-acyl-N-acetylglucosamine deacetylase activity"/>
    <property type="evidence" value="ECO:0007669"/>
    <property type="project" value="UniProtKB-EC"/>
</dbReference>
<evidence type="ECO:0000256" key="8">
    <source>
        <dbReference type="ARBA" id="ARBA00022801"/>
    </source>
</evidence>
<dbReference type="EMBL" id="JBHRTL010000003">
    <property type="protein sequence ID" value="MFC3153919.1"/>
    <property type="molecule type" value="Genomic_DNA"/>
</dbReference>
<evidence type="ECO:0000256" key="1">
    <source>
        <dbReference type="ARBA" id="ARBA00001947"/>
    </source>
</evidence>
<evidence type="ECO:0000256" key="11">
    <source>
        <dbReference type="ARBA" id="ARBA00024535"/>
    </source>
</evidence>
<evidence type="ECO:0000256" key="7">
    <source>
        <dbReference type="ARBA" id="ARBA00022723"/>
    </source>
</evidence>
<dbReference type="Gene3D" id="3.30.1700.10">
    <property type="entry name" value="lpxc deacetylase, domain 2"/>
    <property type="match status" value="1"/>
</dbReference>
<dbReference type="InterPro" id="IPR015870">
    <property type="entry name" value="UDP-acyl_N-AcGlcN_deAcase_N"/>
</dbReference>
<dbReference type="SUPFAM" id="SSF54211">
    <property type="entry name" value="Ribosomal protein S5 domain 2-like"/>
    <property type="match status" value="2"/>
</dbReference>
<protein>
    <recommendedName>
        <fullName evidence="4 12">UDP-3-O-acyl-N-acetylglucosamine deacetylase</fullName>
        <shortName evidence="12">UDP-3-O-acyl-GlcNAc deacetylase</shortName>
        <ecNumber evidence="4 12">3.5.1.108</ecNumber>
    </recommendedName>
    <alternativeName>
        <fullName evidence="12">UDP-3-O-[R-3-hydroxymyristoyl]-N-acetylglucosamine deacetylase</fullName>
    </alternativeName>
</protein>
<dbReference type="NCBIfam" id="TIGR00325">
    <property type="entry name" value="lpxC"/>
    <property type="match status" value="1"/>
</dbReference>
<dbReference type="HAMAP" id="MF_00388">
    <property type="entry name" value="LpxC"/>
    <property type="match status" value="1"/>
</dbReference>